<name>A0A4R0RX78_9APHY</name>
<accession>A0A4R0RX78</accession>
<keyword evidence="2" id="KW-0472">Membrane</keyword>
<feature type="compositionally biased region" description="Low complexity" evidence="1">
    <location>
        <begin position="300"/>
        <end position="309"/>
    </location>
</feature>
<feature type="compositionally biased region" description="Basic and acidic residues" evidence="1">
    <location>
        <begin position="265"/>
        <end position="283"/>
    </location>
</feature>
<gene>
    <name evidence="3" type="ORF">EIP91_008936</name>
</gene>
<feature type="compositionally biased region" description="Polar residues" evidence="1">
    <location>
        <begin position="409"/>
        <end position="420"/>
    </location>
</feature>
<protein>
    <submittedName>
        <fullName evidence="3">Uncharacterized protein</fullName>
    </submittedName>
</protein>
<feature type="transmembrane region" description="Helical" evidence="2">
    <location>
        <begin position="9"/>
        <end position="27"/>
    </location>
</feature>
<dbReference type="OrthoDB" id="2745223at2759"/>
<feature type="transmembrane region" description="Helical" evidence="2">
    <location>
        <begin position="89"/>
        <end position="106"/>
    </location>
</feature>
<dbReference type="Proteomes" id="UP000292702">
    <property type="component" value="Unassembled WGS sequence"/>
</dbReference>
<feature type="transmembrane region" description="Helical" evidence="2">
    <location>
        <begin position="66"/>
        <end position="83"/>
    </location>
</feature>
<keyword evidence="2" id="KW-0812">Transmembrane</keyword>
<reference evidence="3 4" key="1">
    <citation type="submission" date="2018-11" db="EMBL/GenBank/DDBJ databases">
        <title>Genome assembly of Steccherinum ochraceum LE-BIN_3174, the white-rot fungus of the Steccherinaceae family (The Residual Polyporoid clade, Polyporales, Basidiomycota).</title>
        <authorList>
            <person name="Fedorova T.V."/>
            <person name="Glazunova O.A."/>
            <person name="Landesman E.O."/>
            <person name="Moiseenko K.V."/>
            <person name="Psurtseva N.V."/>
            <person name="Savinova O.S."/>
            <person name="Shakhova N.V."/>
            <person name="Tyazhelova T.V."/>
            <person name="Vasina D.V."/>
        </authorList>
    </citation>
    <scope>NUCLEOTIDE SEQUENCE [LARGE SCALE GENOMIC DNA]</scope>
    <source>
        <strain evidence="3 4">LE-BIN_3174</strain>
    </source>
</reference>
<evidence type="ECO:0000313" key="4">
    <source>
        <dbReference type="Proteomes" id="UP000292702"/>
    </source>
</evidence>
<feature type="transmembrane region" description="Helical" evidence="2">
    <location>
        <begin position="127"/>
        <end position="150"/>
    </location>
</feature>
<evidence type="ECO:0000313" key="3">
    <source>
        <dbReference type="EMBL" id="TCD71555.1"/>
    </source>
</evidence>
<feature type="region of interest" description="Disordered" evidence="1">
    <location>
        <begin position="248"/>
        <end position="420"/>
    </location>
</feature>
<dbReference type="STRING" id="92696.A0A4R0RX78"/>
<sequence length="420" mass="46449">MSWDAVRQASVILEVIGIALLLALLITPAPKHAIVNALAVATILRSVFAIIQSVMYQRFRDEFDHILLHPNIANFCIGFSIILRYLTVVKAAFTVSFTLPLFYLAIQHSRYTGFSSSSSSAFYRGTIGILCVGPFIWALPTILVAIPPIMNNKESLKPMFYQATCTISNTPYQVVSLSLMIVALFFATEEVFEVWSSWYQACKRGLSFRRPRRTHLSEPPTQESYLDFASAPGISRWQMFRHSETSEKGRVIVNIKQESFTDQSDESRPPTPMKEDISQDSRPPEGPSSNAKAISIHIIPSTPVSQSVSTPPPPTSPQTRNQPLNTDQSSLRPPPRPARSRSESPADGPTMRHPFAQMPSLTAFGNGRDSWDDARMFVRSSRYGDVESGADDSGTSRSKSVSPEDRPGTGQTTGTFGDHS</sequence>
<evidence type="ECO:0000256" key="2">
    <source>
        <dbReference type="SAM" id="Phobius"/>
    </source>
</evidence>
<comment type="caution">
    <text evidence="3">The sequence shown here is derived from an EMBL/GenBank/DDBJ whole genome shotgun (WGS) entry which is preliminary data.</text>
</comment>
<organism evidence="3 4">
    <name type="scientific">Steccherinum ochraceum</name>
    <dbReference type="NCBI Taxonomy" id="92696"/>
    <lineage>
        <taxon>Eukaryota</taxon>
        <taxon>Fungi</taxon>
        <taxon>Dikarya</taxon>
        <taxon>Basidiomycota</taxon>
        <taxon>Agaricomycotina</taxon>
        <taxon>Agaricomycetes</taxon>
        <taxon>Polyporales</taxon>
        <taxon>Steccherinaceae</taxon>
        <taxon>Steccherinum</taxon>
    </lineage>
</organism>
<feature type="transmembrane region" description="Helical" evidence="2">
    <location>
        <begin position="33"/>
        <end position="54"/>
    </location>
</feature>
<feature type="transmembrane region" description="Helical" evidence="2">
    <location>
        <begin position="170"/>
        <end position="187"/>
    </location>
</feature>
<evidence type="ECO:0000256" key="1">
    <source>
        <dbReference type="SAM" id="MobiDB-lite"/>
    </source>
</evidence>
<proteinExistence type="predicted"/>
<dbReference type="EMBL" id="RWJN01000005">
    <property type="protein sequence ID" value="TCD71555.1"/>
    <property type="molecule type" value="Genomic_DNA"/>
</dbReference>
<keyword evidence="2" id="KW-1133">Transmembrane helix</keyword>
<dbReference type="AlphaFoldDB" id="A0A4R0RX78"/>
<keyword evidence="4" id="KW-1185">Reference proteome</keyword>